<dbReference type="Pfam" id="PF25019">
    <property type="entry name" value="LRR_R13L1-DRL21"/>
    <property type="match status" value="1"/>
</dbReference>
<evidence type="ECO:0008006" key="12">
    <source>
        <dbReference type="Google" id="ProtNLM"/>
    </source>
</evidence>
<dbReference type="InterPro" id="IPR002182">
    <property type="entry name" value="NB-ARC"/>
</dbReference>
<accession>A0A2N9IAU1</accession>
<keyword evidence="3" id="KW-0547">Nucleotide-binding</keyword>
<feature type="domain" description="Disease resistance N-terminal" evidence="8">
    <location>
        <begin position="13"/>
        <end position="98"/>
    </location>
</feature>
<dbReference type="GO" id="GO:0043531">
    <property type="term" value="F:ADP binding"/>
    <property type="evidence" value="ECO:0007669"/>
    <property type="project" value="InterPro"/>
</dbReference>
<evidence type="ECO:0000259" key="9">
    <source>
        <dbReference type="Pfam" id="PF23559"/>
    </source>
</evidence>
<dbReference type="Pfam" id="PF23559">
    <property type="entry name" value="WHD_DRP"/>
    <property type="match status" value="1"/>
</dbReference>
<dbReference type="InterPro" id="IPR027417">
    <property type="entry name" value="P-loop_NTPase"/>
</dbReference>
<dbReference type="GO" id="GO:0051707">
    <property type="term" value="P:response to other organism"/>
    <property type="evidence" value="ECO:0007669"/>
    <property type="project" value="UniProtKB-ARBA"/>
</dbReference>
<keyword evidence="6" id="KW-0812">Transmembrane</keyword>
<dbReference type="Gene3D" id="3.40.50.300">
    <property type="entry name" value="P-loop containing nucleotide triphosphate hydrolases"/>
    <property type="match status" value="1"/>
</dbReference>
<dbReference type="PANTHER" id="PTHR36766:SF38">
    <property type="entry name" value="DISEASE RESISTANCE PROTEIN RGA3"/>
    <property type="match status" value="1"/>
</dbReference>
<dbReference type="SUPFAM" id="SSF52058">
    <property type="entry name" value="L domain-like"/>
    <property type="match status" value="2"/>
</dbReference>
<dbReference type="InterPro" id="IPR056789">
    <property type="entry name" value="LRR_R13L1-DRL21"/>
</dbReference>
<evidence type="ECO:0000259" key="7">
    <source>
        <dbReference type="Pfam" id="PF00931"/>
    </source>
</evidence>
<feature type="domain" description="R13L1/DRL21-like LRR repeat region" evidence="10">
    <location>
        <begin position="696"/>
        <end position="820"/>
    </location>
</feature>
<dbReference type="Gene3D" id="3.80.10.10">
    <property type="entry name" value="Ribonuclease Inhibitor"/>
    <property type="match status" value="3"/>
</dbReference>
<dbReference type="PANTHER" id="PTHR36766">
    <property type="entry name" value="PLANT BROAD-SPECTRUM MILDEW RESISTANCE PROTEIN RPW8"/>
    <property type="match status" value="1"/>
</dbReference>
<evidence type="ECO:0000256" key="3">
    <source>
        <dbReference type="ARBA" id="ARBA00022741"/>
    </source>
</evidence>
<sequence length="1398" mass="159381">MADGVLFEIAGGIIAQLGNSALQEIGLLWGVKDELEKLKNTVTSIQAVLLDAEEKQALNHAIKNWLGRLKEVVFEADDLLDDFSTEALRCEAMTQNKKAKKVRIFFSKSNQIAYGLKMGCKIKAIREKLDAIEADNKQFGLVERLNETQVKTRPREEAHFFEHAKAVIGRENEQEEIIKLILNSDAEDDVAVLPIVGIGGLGKTTLAQLVFNDDKIKNHFEVKLWVCVSDDFDKKLIVEKILQFAKSNKPENLDMNNLIKDLHKEIEGKRYFLVLDDVWNDDRAKWDSLKKLLMTGARGSTILVTTREEKVAKIVHTMKPYSLGCLDEQKSWSLFKQMAFEKGQEPENPSFSLIGKGIVEKCRGIPLVIKSIGGLLYFRNSEEDWLFFKNNELAKVAKETDIIPTLKLSYDHLPSHLKQCFAYCSLFPKDYEIDEQTLIKLWMAQGFIRSSPDQSPEDIGHDYFMELLGRSFFQKDVQDLVQELFDVKKYKMHDLMHDLATSVAGTENTLYLKAENINENIHHISLGFTLGSPFQDLKPFFKASRTRTFLLPSQPKYRNIGYRLDESTCDAIFSSLKFLRLLDLHNMGIEAVPSSISKLKHLRYLDLSGNIKIKMLPNSINMLQNLQTLKLSDCGGIKELPNDITKLVTLRYLELDFCYGLTHMPRGLGKLTNLRELSLFVMSDDSDSVSRHHGKLKELSRLNDLRGLLEIKNLRHGKDAALELKDANLKVKQYLHFLLLEWKEEDVKDADVVYDEQSLECLQPHPNLKILSLSGFQGVRFPSWLSSLTNLKSFVLAKCRKFQHLPPIDCFPSLKGMYLIDLDSLEYVNSEKLSDSPILQSLKSLRIHGCPNLKGWWRRKDSVEDNNYVGITATQTSMAKNDLVPSFPCLSDLFIVDCPQLTSMPLFPNLENLYLENSSVKPLQQIVMRMTNTTPPEIVTSTTEIASTSSSSSLATSSFAPLSKLKSLTLTGMKEPLPEELLRNFTSMNHLDIHNSCCPLTRVLRHLTALKSLWISDFDGDEMEWQELNSLSTLGFHNFSKMSLPVGLQHVTSLKSLEIVDCPSLMTIPECICNLTSLQELDIRKCPNLTSLPEEIRALTSLQTLTIAKCPILLQRCETGEDWSKIAHIPNLEVYSESDETQEEPDSKKTWRLTKIFGHCNCSTSQQLNASNCANLETGLYPSKSYNRVNEDPRCKVLFGSVSNGKFHWNKSMILQQMQSSLVNPSAKGGNGPEWPKTAYIPRAEMDFTLHCFYRYSSRYEVGSYNLMMQHIVKETLWFYEIFCITGWLAIAFAKNAWWLMAGPWKTVIGICQWAYCQRADDMLWLFADVFHWKCHSLAHVGLNWCYSMYTRTSRPNLAFQNLLDGWLKLVKRKSLKLLYNALGEGMLIFLKKLLTSE</sequence>
<keyword evidence="1" id="KW-0433">Leucine-rich repeat</keyword>
<gene>
    <name evidence="11" type="ORF">FSB_LOCUS49061</name>
</gene>
<feature type="transmembrane region" description="Helical" evidence="6">
    <location>
        <begin position="1277"/>
        <end position="1294"/>
    </location>
</feature>
<dbReference type="FunFam" id="1.10.10.10:FF:000322">
    <property type="entry name" value="Probable disease resistance protein At1g63360"/>
    <property type="match status" value="1"/>
</dbReference>
<dbReference type="PRINTS" id="PR00364">
    <property type="entry name" value="DISEASERSIST"/>
</dbReference>
<dbReference type="PROSITE" id="PS51450">
    <property type="entry name" value="LRR"/>
    <property type="match status" value="1"/>
</dbReference>
<dbReference type="Gene3D" id="1.20.5.4130">
    <property type="match status" value="1"/>
</dbReference>
<dbReference type="InterPro" id="IPR036388">
    <property type="entry name" value="WH-like_DNA-bd_sf"/>
</dbReference>
<dbReference type="InterPro" id="IPR058922">
    <property type="entry name" value="WHD_DRP"/>
</dbReference>
<evidence type="ECO:0000256" key="4">
    <source>
        <dbReference type="ARBA" id="ARBA00022821"/>
    </source>
</evidence>
<dbReference type="InterPro" id="IPR042197">
    <property type="entry name" value="Apaf_helical"/>
</dbReference>
<evidence type="ECO:0000259" key="10">
    <source>
        <dbReference type="Pfam" id="PF25019"/>
    </source>
</evidence>
<dbReference type="GO" id="GO:0006952">
    <property type="term" value="P:defense response"/>
    <property type="evidence" value="ECO:0007669"/>
    <property type="project" value="UniProtKB-KW"/>
</dbReference>
<keyword evidence="4" id="KW-0611">Plant defense</keyword>
<feature type="domain" description="NB-ARC" evidence="7">
    <location>
        <begin position="174"/>
        <end position="342"/>
    </location>
</feature>
<protein>
    <recommendedName>
        <fullName evidence="12">Rx N-terminal domain-containing protein</fullName>
    </recommendedName>
</protein>
<dbReference type="InterPro" id="IPR032675">
    <property type="entry name" value="LRR_dom_sf"/>
</dbReference>
<evidence type="ECO:0000259" key="8">
    <source>
        <dbReference type="Pfam" id="PF18052"/>
    </source>
</evidence>
<dbReference type="InterPro" id="IPR001611">
    <property type="entry name" value="Leu-rich_rpt"/>
</dbReference>
<evidence type="ECO:0000256" key="1">
    <source>
        <dbReference type="ARBA" id="ARBA00022614"/>
    </source>
</evidence>
<keyword evidence="6" id="KW-1133">Transmembrane helix</keyword>
<dbReference type="Gene3D" id="1.10.8.430">
    <property type="entry name" value="Helical domain of apoptotic protease-activating factors"/>
    <property type="match status" value="1"/>
</dbReference>
<dbReference type="Pfam" id="PF00931">
    <property type="entry name" value="NB-ARC"/>
    <property type="match status" value="1"/>
</dbReference>
<dbReference type="FunFam" id="3.40.50.300:FF:001091">
    <property type="entry name" value="Probable disease resistance protein At1g61300"/>
    <property type="match status" value="1"/>
</dbReference>
<evidence type="ECO:0000256" key="2">
    <source>
        <dbReference type="ARBA" id="ARBA00022737"/>
    </source>
</evidence>
<dbReference type="GO" id="GO:0005524">
    <property type="term" value="F:ATP binding"/>
    <property type="evidence" value="ECO:0007669"/>
    <property type="project" value="UniProtKB-KW"/>
</dbReference>
<dbReference type="Pfam" id="PF18052">
    <property type="entry name" value="Rx_N"/>
    <property type="match status" value="1"/>
</dbReference>
<evidence type="ECO:0000313" key="11">
    <source>
        <dbReference type="EMBL" id="SPD21179.1"/>
    </source>
</evidence>
<reference evidence="11" key="1">
    <citation type="submission" date="2018-02" db="EMBL/GenBank/DDBJ databases">
        <authorList>
            <person name="Cohen D.B."/>
            <person name="Kent A.D."/>
        </authorList>
    </citation>
    <scope>NUCLEOTIDE SEQUENCE</scope>
</reference>
<dbReference type="InterPro" id="IPR041118">
    <property type="entry name" value="Rx_N"/>
</dbReference>
<name>A0A2N9IAU1_FAGSY</name>
<evidence type="ECO:0000256" key="6">
    <source>
        <dbReference type="SAM" id="Phobius"/>
    </source>
</evidence>
<evidence type="ECO:0000256" key="5">
    <source>
        <dbReference type="ARBA" id="ARBA00022840"/>
    </source>
</evidence>
<dbReference type="SUPFAM" id="SSF52540">
    <property type="entry name" value="P-loop containing nucleoside triphosphate hydrolases"/>
    <property type="match status" value="1"/>
</dbReference>
<dbReference type="CDD" id="cd14798">
    <property type="entry name" value="RX-CC_like"/>
    <property type="match status" value="1"/>
</dbReference>
<keyword evidence="6" id="KW-0472">Membrane</keyword>
<feature type="domain" description="Disease resistance protein winged helix" evidence="9">
    <location>
        <begin position="426"/>
        <end position="500"/>
    </location>
</feature>
<keyword evidence="2" id="KW-0677">Repeat</keyword>
<organism evidence="11">
    <name type="scientific">Fagus sylvatica</name>
    <name type="common">Beechnut</name>
    <dbReference type="NCBI Taxonomy" id="28930"/>
    <lineage>
        <taxon>Eukaryota</taxon>
        <taxon>Viridiplantae</taxon>
        <taxon>Streptophyta</taxon>
        <taxon>Embryophyta</taxon>
        <taxon>Tracheophyta</taxon>
        <taxon>Spermatophyta</taxon>
        <taxon>Magnoliopsida</taxon>
        <taxon>eudicotyledons</taxon>
        <taxon>Gunneridae</taxon>
        <taxon>Pentapetalae</taxon>
        <taxon>rosids</taxon>
        <taxon>fabids</taxon>
        <taxon>Fagales</taxon>
        <taxon>Fagaceae</taxon>
        <taxon>Fagus</taxon>
    </lineage>
</organism>
<keyword evidence="5" id="KW-0067">ATP-binding</keyword>
<dbReference type="EMBL" id="OIVN01005163">
    <property type="protein sequence ID" value="SPD21179.1"/>
    <property type="molecule type" value="Genomic_DNA"/>
</dbReference>
<proteinExistence type="predicted"/>
<dbReference type="InterPro" id="IPR038005">
    <property type="entry name" value="RX-like_CC"/>
</dbReference>
<dbReference type="Gene3D" id="1.10.10.10">
    <property type="entry name" value="Winged helix-like DNA-binding domain superfamily/Winged helix DNA-binding domain"/>
    <property type="match status" value="1"/>
</dbReference>